<dbReference type="EMBL" id="JADJNC010000012">
    <property type="protein sequence ID" value="MBK7423209.1"/>
    <property type="molecule type" value="Genomic_DNA"/>
</dbReference>
<organism evidence="2 3">
    <name type="scientific">Candidatus Propionivibrio dominans</name>
    <dbReference type="NCBI Taxonomy" id="2954373"/>
    <lineage>
        <taxon>Bacteria</taxon>
        <taxon>Pseudomonadati</taxon>
        <taxon>Pseudomonadota</taxon>
        <taxon>Betaproteobacteria</taxon>
        <taxon>Rhodocyclales</taxon>
        <taxon>Rhodocyclaceae</taxon>
        <taxon>Propionivibrio</taxon>
    </lineage>
</organism>
<keyword evidence="1" id="KW-0732">Signal</keyword>
<accession>A0A9D7FF81</accession>
<evidence type="ECO:0000256" key="1">
    <source>
        <dbReference type="SAM" id="SignalP"/>
    </source>
</evidence>
<feature type="signal peptide" evidence="1">
    <location>
        <begin position="1"/>
        <end position="20"/>
    </location>
</feature>
<evidence type="ECO:0008006" key="4">
    <source>
        <dbReference type="Google" id="ProtNLM"/>
    </source>
</evidence>
<proteinExistence type="predicted"/>
<comment type="caution">
    <text evidence="2">The sequence shown here is derived from an EMBL/GenBank/DDBJ whole genome shotgun (WGS) entry which is preliminary data.</text>
</comment>
<evidence type="ECO:0000313" key="3">
    <source>
        <dbReference type="Proteomes" id="UP000886602"/>
    </source>
</evidence>
<gene>
    <name evidence="2" type="ORF">IPJ48_08985</name>
</gene>
<dbReference type="Proteomes" id="UP000886602">
    <property type="component" value="Unassembled WGS sequence"/>
</dbReference>
<evidence type="ECO:0000313" key="2">
    <source>
        <dbReference type="EMBL" id="MBK7423209.1"/>
    </source>
</evidence>
<reference evidence="2" key="1">
    <citation type="submission" date="2020-10" db="EMBL/GenBank/DDBJ databases">
        <title>Connecting structure to function with the recovery of over 1000 high-quality activated sludge metagenome-assembled genomes encoding full-length rRNA genes using long-read sequencing.</title>
        <authorList>
            <person name="Singleton C.M."/>
            <person name="Petriglieri F."/>
            <person name="Kristensen J.M."/>
            <person name="Kirkegaard R.H."/>
            <person name="Michaelsen T.Y."/>
            <person name="Andersen M.H."/>
            <person name="Karst S.M."/>
            <person name="Dueholm M.S."/>
            <person name="Nielsen P.H."/>
            <person name="Albertsen M."/>
        </authorList>
    </citation>
    <scope>NUCLEOTIDE SEQUENCE</scope>
    <source>
        <strain evidence="2">EsbW_18-Q3-R4-48_MAXAC.044</strain>
    </source>
</reference>
<feature type="chain" id="PRO_5039130899" description="Rap1a immunity protein domain-containing protein" evidence="1">
    <location>
        <begin position="21"/>
        <end position="120"/>
    </location>
</feature>
<dbReference type="AlphaFoldDB" id="A0A9D7FF81"/>
<name>A0A9D7FF81_9RHOO</name>
<protein>
    <recommendedName>
        <fullName evidence="4">Rap1a immunity protein domain-containing protein</fullName>
    </recommendedName>
</protein>
<sequence>MKLSLAFVLAALIYSTNAFSQRAGITSGAGANSCSDYLTHRQVQEHQQLELAYVSWVMGYLSGYNMMSSLPQLNSMPEYSAVISYLDRFCRDNSLLAVSDATTCMIGDLGGYRPAKCKMN</sequence>